<keyword evidence="2" id="KW-1133">Transmembrane helix</keyword>
<sequence>MNDASVSSATSGPACSARVPILPVRYAIVPRTGESPACRYANAGFNLEQGFAPLQHSAYTLRALRPGYIYVFMKGPKGEKLVIHEYIGAGLYKELRYKGLENYHLRDRYLSSRSMGWVWADTCPNIAKEVWIAYSPHLWTNAVTARITGSSALRKRHMRQLDMAELIAGNQAPSTQPHVLPVSALQTWVEDFKPTERRMPLTWSSDPVTETLPIGNLVAVARHYPWTQPKVPLVVALADAEGMALDLSLSVSAYQHQMRDLMPAEQLAHTKPAQPPEQERVPACYRLDAEQLSVQSRDFHHRNLVGMLLNKTLESMYPADAPSPELAALRLGTERRGPALSAAESHFQALTHEDYSPNGARLAKRIDIAKYRHFLAERDELERRIAALRNLALQASNDHDTWLATAESQHIDNPYSLAAALACYDRDERTSARGLEISLALLIHPMGQPTPGTENHDRRFKRLEQWLDQHDSPLYTALAPFNPFKDKADSTGSLFGASDNVIEGLVGRFPAMADITDLTAQAVNTVVLKRLRGQTRWDASHGLRQQVLLAAREANAEKALGLLAARYRITEQAITDNPFSQEVQKYLKSGMAQVEEMKQLRISGSRTISIELTTTARVKPNFLGLLTSGGGGGLNAGMLWFNVISLKTAYNSLQKSDAPEYTLGFASSIFGVIGAAAATMVSVRATQKAVMLRLSSTAPGMAFGNGVIKFLSSNLFARLAGYPAIAFGFFADGAKALRQYSSGDLPAAGYTAAGGLTMAIGSAVTLEAALAVAGATTLVPFAGWAAAALVLAGIAIIAGGLYLHAKAHERLHSSIELWAARSIFGNFINDGEVRPHITLDHEKKLPAYASVEAEVKAWHNEHYGPKLLSIEQALSLGITKVDTRWHQNNHWSPPNWTAITHNEVATPQPTVEFTVLLPGFVLGVSEWSGSLSALRDNQGMDVFPIAPIGHIVGAGLVLHFENTLTNQNHVSLHLAYSANQGLDEGNEILATFRLER</sequence>
<accession>A0AAU8SHL2</accession>
<dbReference type="Proteomes" id="UP000033260">
    <property type="component" value="Chromosome"/>
</dbReference>
<dbReference type="InterPro" id="IPR048126">
    <property type="entry name" value="Toxin_VasX"/>
</dbReference>
<feature type="transmembrane region" description="Helical" evidence="2">
    <location>
        <begin position="749"/>
        <end position="775"/>
    </location>
</feature>
<keyword evidence="2" id="KW-0812">Transmembrane</keyword>
<evidence type="ECO:0000256" key="1">
    <source>
        <dbReference type="SAM" id="Coils"/>
    </source>
</evidence>
<dbReference type="CDD" id="cd20706">
    <property type="entry name" value="MIX_II"/>
    <property type="match status" value="1"/>
</dbReference>
<dbReference type="AlphaFoldDB" id="A0AAU8SHL2"/>
<gene>
    <name evidence="4" type="ORF">N805_11300</name>
</gene>
<evidence type="ECO:0000313" key="5">
    <source>
        <dbReference type="Proteomes" id="UP000033260"/>
    </source>
</evidence>
<evidence type="ECO:0000259" key="3">
    <source>
        <dbReference type="Pfam" id="PF20249"/>
    </source>
</evidence>
<keyword evidence="2" id="KW-0472">Membrane</keyword>
<feature type="transmembrane region" description="Helical" evidence="2">
    <location>
        <begin position="661"/>
        <end position="683"/>
    </location>
</feature>
<feature type="domain" description="Toxin VasX N-terminal region" evidence="3">
    <location>
        <begin position="13"/>
        <end position="165"/>
    </location>
</feature>
<evidence type="ECO:0000313" key="4">
    <source>
        <dbReference type="EMBL" id="AJQ47763.1"/>
    </source>
</evidence>
<dbReference type="EMBL" id="CP010979">
    <property type="protein sequence ID" value="AJQ47763.1"/>
    <property type="molecule type" value="Genomic_DNA"/>
</dbReference>
<evidence type="ECO:0000256" key="2">
    <source>
        <dbReference type="SAM" id="Phobius"/>
    </source>
</evidence>
<feature type="transmembrane region" description="Helical" evidence="2">
    <location>
        <begin position="720"/>
        <end position="737"/>
    </location>
</feature>
<dbReference type="InterPro" id="IPR046864">
    <property type="entry name" value="VasX_N"/>
</dbReference>
<dbReference type="RefSeq" id="WP_028613616.1">
    <property type="nucleotide sequence ID" value="NZ_CP010979.1"/>
</dbReference>
<keyword evidence="1" id="KW-0175">Coiled coil</keyword>
<protein>
    <recommendedName>
        <fullName evidence="3">Toxin VasX N-terminal region domain-containing protein</fullName>
    </recommendedName>
</protein>
<feature type="coiled-coil region" evidence="1">
    <location>
        <begin position="371"/>
        <end position="398"/>
    </location>
</feature>
<reference evidence="4 5" key="1">
    <citation type="submission" date="2015-02" db="EMBL/GenBank/DDBJ databases">
        <title>Complete Genome Sequencing of Pseudomonas putida S13.1.2.</title>
        <authorList>
            <person name="Chong T.M."/>
            <person name="Chan K.G."/>
            <person name="Dessaux Y."/>
        </authorList>
    </citation>
    <scope>NUCLEOTIDE SEQUENCE [LARGE SCALE GENOMIC DNA]</scope>
    <source>
        <strain evidence="4 5">S13.1.2</strain>
    </source>
</reference>
<dbReference type="Pfam" id="PF20249">
    <property type="entry name" value="VasX_N"/>
    <property type="match status" value="1"/>
</dbReference>
<organism evidence="4 5">
    <name type="scientific">Pseudomonas putida S13.1.2</name>
    <dbReference type="NCBI Taxonomy" id="1384061"/>
    <lineage>
        <taxon>Bacteria</taxon>
        <taxon>Pseudomonadati</taxon>
        <taxon>Pseudomonadota</taxon>
        <taxon>Gammaproteobacteria</taxon>
        <taxon>Pseudomonadales</taxon>
        <taxon>Pseudomonadaceae</taxon>
        <taxon>Pseudomonas</taxon>
    </lineage>
</organism>
<name>A0AAU8SHL2_PSEPU</name>
<dbReference type="NCBIfam" id="NF041559">
    <property type="entry name" value="BTH_I2691_fam"/>
    <property type="match status" value="1"/>
</dbReference>
<proteinExistence type="predicted"/>
<feature type="transmembrane region" description="Helical" evidence="2">
    <location>
        <begin position="781"/>
        <end position="803"/>
    </location>
</feature>